<reference evidence="1 2" key="1">
    <citation type="submission" date="2023-08" db="EMBL/GenBank/DDBJ databases">
        <title>Draft genome sequence of Thermococcus waiotapuensis WT1T, a thermophilic sulphur-dependent archaeon from order Thermococcales.</title>
        <authorList>
            <person name="Manners S.H."/>
            <person name="Carere C.R."/>
            <person name="Dhami M.K."/>
            <person name="Dobson R.C.J."/>
            <person name="Stott M.B."/>
        </authorList>
    </citation>
    <scope>NUCLEOTIDE SEQUENCE [LARGE SCALE GENOMIC DNA]</scope>
    <source>
        <strain evidence="1 2">WT1</strain>
    </source>
</reference>
<dbReference type="EMBL" id="JAVDZE010000002">
    <property type="protein sequence ID" value="MDV3103993.1"/>
    <property type="molecule type" value="Genomic_DNA"/>
</dbReference>
<keyword evidence="2" id="KW-1185">Reference proteome</keyword>
<protein>
    <submittedName>
        <fullName evidence="1">Uncharacterized protein</fullName>
    </submittedName>
</protein>
<dbReference type="RefSeq" id="WP_315341619.1">
    <property type="nucleotide sequence ID" value="NZ_JAVDZE010000002.1"/>
</dbReference>
<comment type="caution">
    <text evidence="1">The sequence shown here is derived from an EMBL/GenBank/DDBJ whole genome shotgun (WGS) entry which is preliminary data.</text>
</comment>
<proteinExistence type="predicted"/>
<accession>A0AAE4NTE0</accession>
<dbReference type="AlphaFoldDB" id="A0AAE4NTE0"/>
<gene>
    <name evidence="1" type="ORF">RBI02_05470</name>
</gene>
<dbReference type="Proteomes" id="UP001245683">
    <property type="component" value="Unassembled WGS sequence"/>
</dbReference>
<evidence type="ECO:0000313" key="1">
    <source>
        <dbReference type="EMBL" id="MDV3103993.1"/>
    </source>
</evidence>
<sequence>MSETADLEIRILLQRIPDCKGQKVGRVRVVEAFYNGGRWSKRKPHRLRWAG</sequence>
<name>A0AAE4NTE0_9EURY</name>
<organism evidence="1 2">
    <name type="scientific">Thermococcus waiotapuensis</name>
    <dbReference type="NCBI Taxonomy" id="90909"/>
    <lineage>
        <taxon>Archaea</taxon>
        <taxon>Methanobacteriati</taxon>
        <taxon>Methanobacteriota</taxon>
        <taxon>Thermococci</taxon>
        <taxon>Thermococcales</taxon>
        <taxon>Thermococcaceae</taxon>
        <taxon>Thermococcus</taxon>
    </lineage>
</organism>
<evidence type="ECO:0000313" key="2">
    <source>
        <dbReference type="Proteomes" id="UP001245683"/>
    </source>
</evidence>